<keyword evidence="3" id="KW-0812">Transmembrane</keyword>
<dbReference type="EMBL" id="SDWS01000003">
    <property type="protein sequence ID" value="RYB91464.1"/>
    <property type="molecule type" value="Genomic_DNA"/>
</dbReference>
<dbReference type="Proteomes" id="UP000291838">
    <property type="component" value="Unassembled WGS sequence"/>
</dbReference>
<protein>
    <submittedName>
        <fullName evidence="5">LytR family transcriptional regulator</fullName>
    </submittedName>
</protein>
<evidence type="ECO:0000256" key="1">
    <source>
        <dbReference type="ARBA" id="ARBA00006068"/>
    </source>
</evidence>
<dbReference type="NCBIfam" id="TIGR00350">
    <property type="entry name" value="lytR_cpsA_psr"/>
    <property type="match status" value="1"/>
</dbReference>
<keyword evidence="3" id="KW-0472">Membrane</keyword>
<dbReference type="InterPro" id="IPR050922">
    <property type="entry name" value="LytR/CpsA/Psr_CW_biosynth"/>
</dbReference>
<sequence length="406" mass="43781">MADRPQGSGMPEKGTPEYDWLYGGKSQSPPSDSTQRVPTQGAAASDRPDETRVMPAARREARGGGGQPPDDRRMAAASAPPPAPKQKKRRWRPRLRLGLIPLLLLLFVAYLVVVPLYHWTQIDQVDAEPSGSKRPDDQPGTNYLIVGSDKADDLSAAQRKALDTPERGGTNTDTIIVLHTGSGGRTMMSIPRDTLVEAPDGGTQMINAAFASGGATLLVERVEALTGIRIDHYVELGFGSVINTVDAFGGVEICPKQDMKDPRARLDIKKGCQQVDGLTALGYSRSRYVTALSDLDRVARQREVISGVGDEALSPWTFLNPVRYWKINDAASGAIRIDDGMNPIDLGRFALAMTGDSQTCTMPNLAAPSDPNRIIADPDRAPALFNAIIDDTTVPKRACTPTGRAR</sequence>
<dbReference type="PANTHER" id="PTHR33392">
    <property type="entry name" value="POLYISOPRENYL-TEICHOIC ACID--PEPTIDOGLYCAN TEICHOIC ACID TRANSFERASE TAGU"/>
    <property type="match status" value="1"/>
</dbReference>
<evidence type="ECO:0000259" key="4">
    <source>
        <dbReference type="Pfam" id="PF03816"/>
    </source>
</evidence>
<dbReference type="AlphaFoldDB" id="A0A4Q2RU28"/>
<comment type="similarity">
    <text evidence="1">Belongs to the LytR/CpsA/Psr (LCP) family.</text>
</comment>
<keyword evidence="3" id="KW-1133">Transmembrane helix</keyword>
<dbReference type="OrthoDB" id="9782542at2"/>
<dbReference type="Pfam" id="PF03816">
    <property type="entry name" value="LytR_cpsA_psr"/>
    <property type="match status" value="1"/>
</dbReference>
<keyword evidence="6" id="KW-1185">Reference proteome</keyword>
<evidence type="ECO:0000256" key="3">
    <source>
        <dbReference type="SAM" id="Phobius"/>
    </source>
</evidence>
<comment type="caution">
    <text evidence="5">The sequence shown here is derived from an EMBL/GenBank/DDBJ whole genome shotgun (WGS) entry which is preliminary data.</text>
</comment>
<feature type="compositionally biased region" description="Polar residues" evidence="2">
    <location>
        <begin position="25"/>
        <end position="38"/>
    </location>
</feature>
<dbReference type="PANTHER" id="PTHR33392:SF6">
    <property type="entry name" value="POLYISOPRENYL-TEICHOIC ACID--PEPTIDOGLYCAN TEICHOIC ACID TRANSFERASE TAGU"/>
    <property type="match status" value="1"/>
</dbReference>
<gene>
    <name evidence="5" type="ORF">EUA06_09065</name>
</gene>
<proteinExistence type="inferred from homology"/>
<feature type="region of interest" description="Disordered" evidence="2">
    <location>
        <begin position="1"/>
        <end position="90"/>
    </location>
</feature>
<feature type="region of interest" description="Disordered" evidence="2">
    <location>
        <begin position="126"/>
        <end position="146"/>
    </location>
</feature>
<feature type="compositionally biased region" description="Basic and acidic residues" evidence="2">
    <location>
        <begin position="46"/>
        <end position="62"/>
    </location>
</feature>
<dbReference type="InterPro" id="IPR004474">
    <property type="entry name" value="LytR_CpsA_psr"/>
</dbReference>
<dbReference type="Gene3D" id="3.40.630.190">
    <property type="entry name" value="LCP protein"/>
    <property type="match status" value="1"/>
</dbReference>
<evidence type="ECO:0000256" key="2">
    <source>
        <dbReference type="SAM" id="MobiDB-lite"/>
    </source>
</evidence>
<accession>A0A4Q2RU28</accession>
<dbReference type="RefSeq" id="WP_129474782.1">
    <property type="nucleotide sequence ID" value="NZ_SDWS01000003.1"/>
</dbReference>
<reference evidence="5 6" key="1">
    <citation type="submission" date="2019-01" db="EMBL/GenBank/DDBJ databases">
        <title>Novel species of Nocardioides.</title>
        <authorList>
            <person name="Liu Q."/>
            <person name="Xin Y.-H."/>
        </authorList>
    </citation>
    <scope>NUCLEOTIDE SEQUENCE [LARGE SCALE GENOMIC DNA]</scope>
    <source>
        <strain evidence="5 6">HLT3-15</strain>
    </source>
</reference>
<organism evidence="5 6">
    <name type="scientific">Nocardioides glacieisoli</name>
    <dbReference type="NCBI Taxonomy" id="1168730"/>
    <lineage>
        <taxon>Bacteria</taxon>
        <taxon>Bacillati</taxon>
        <taxon>Actinomycetota</taxon>
        <taxon>Actinomycetes</taxon>
        <taxon>Propionibacteriales</taxon>
        <taxon>Nocardioidaceae</taxon>
        <taxon>Nocardioides</taxon>
    </lineage>
</organism>
<evidence type="ECO:0000313" key="5">
    <source>
        <dbReference type="EMBL" id="RYB91464.1"/>
    </source>
</evidence>
<feature type="domain" description="Cell envelope-related transcriptional attenuator" evidence="4">
    <location>
        <begin position="171"/>
        <end position="311"/>
    </location>
</feature>
<name>A0A4Q2RU28_9ACTN</name>
<feature type="transmembrane region" description="Helical" evidence="3">
    <location>
        <begin position="97"/>
        <end position="119"/>
    </location>
</feature>
<evidence type="ECO:0000313" key="6">
    <source>
        <dbReference type="Proteomes" id="UP000291838"/>
    </source>
</evidence>